<evidence type="ECO:0000313" key="11">
    <source>
        <dbReference type="EMBL" id="QBH77669.1"/>
    </source>
</evidence>
<evidence type="ECO:0000256" key="3">
    <source>
        <dbReference type="ARBA" id="ARBA00005815"/>
    </source>
</evidence>
<dbReference type="EMBL" id="MH790636">
    <property type="protein sequence ID" value="QBH83097.1"/>
    <property type="molecule type" value="Genomic_DNA"/>
</dbReference>
<dbReference type="EMBL" id="MH790556">
    <property type="protein sequence ID" value="QBH76221.1"/>
    <property type="molecule type" value="Genomic_DNA"/>
</dbReference>
<evidence type="ECO:0000256" key="1">
    <source>
        <dbReference type="ARBA" id="ARBA00004428"/>
    </source>
</evidence>
<dbReference type="GO" id="GO:0044204">
    <property type="term" value="C:host cell nuclear matrix"/>
    <property type="evidence" value="ECO:0007669"/>
    <property type="project" value="UniProtKB-SubCell"/>
</dbReference>
<evidence type="ECO:0000313" key="16">
    <source>
        <dbReference type="EMBL" id="QBH81039.1"/>
    </source>
</evidence>
<comment type="subcellular location">
    <subcellularLocation>
        <location evidence="1">Host nucleus matrix</location>
    </subcellularLocation>
    <subcellularLocation>
        <location evidence="2">Virion tegument</location>
    </subcellularLocation>
</comment>
<dbReference type="InterPro" id="IPR000714">
    <property type="entry name" value="EHV_Unk"/>
</dbReference>
<dbReference type="EMBL" id="MH790591">
    <property type="protein sequence ID" value="QBH79173.1"/>
    <property type="molecule type" value="Genomic_DNA"/>
</dbReference>
<dbReference type="EMBL" id="MH790566">
    <property type="protein sequence ID" value="QBH77080.1"/>
    <property type="molecule type" value="Genomic_DNA"/>
</dbReference>
<dbReference type="EMBL" id="MH790558">
    <property type="protein sequence ID" value="QBH76393.1"/>
    <property type="molecule type" value="Genomic_DNA"/>
</dbReference>
<proteinExistence type="inferred from homology"/>
<evidence type="ECO:0000313" key="17">
    <source>
        <dbReference type="EMBL" id="QBH83097.1"/>
    </source>
</evidence>
<feature type="compositionally biased region" description="Basic residues" evidence="7">
    <location>
        <begin position="138"/>
        <end position="147"/>
    </location>
</feature>
<feature type="compositionally biased region" description="Basic and acidic residues" evidence="7">
    <location>
        <begin position="71"/>
        <end position="80"/>
    </location>
</feature>
<evidence type="ECO:0000256" key="2">
    <source>
        <dbReference type="ARBA" id="ARBA00004535"/>
    </source>
</evidence>
<dbReference type="GO" id="GO:0019033">
    <property type="term" value="C:viral tegument"/>
    <property type="evidence" value="ECO:0007669"/>
    <property type="project" value="UniProtKB-SubCell"/>
</dbReference>
<keyword evidence="5" id="KW-0920">Virion tegument</keyword>
<dbReference type="EMBL" id="MH790613">
    <property type="protein sequence ID" value="QBH81039.1"/>
    <property type="molecule type" value="Genomic_DNA"/>
</dbReference>
<evidence type="ECO:0000313" key="15">
    <source>
        <dbReference type="EMBL" id="QBH80293.1"/>
    </source>
</evidence>
<reference evidence="11" key="1">
    <citation type="submission" date="2018-08" db="EMBL/GenBank/DDBJ databases">
        <title>HSV2 whole genome sequences from clinical isolates.</title>
        <authorList>
            <person name="Roychoudhury P."/>
            <person name="Greninger A.L."/>
            <person name="Jerome K.R."/>
            <person name="Johnston C."/>
            <person name="Wald A."/>
            <person name="Xie H."/>
        </authorList>
    </citation>
    <scope>NUCLEOTIDE SEQUENCE</scope>
    <source>
        <strain evidence="17">2004-1497</strain>
        <strain evidence="12">2004-2897</strain>
        <strain evidence="9">2005-48390</strain>
        <strain evidence="13">2006-200</strain>
        <strain evidence="16">2011-12249</strain>
        <strain evidence="11">2011-14064_S512_L001</strain>
        <strain evidence="8">2012-15948</strain>
        <strain evidence="10">2013-34209</strain>
        <strain evidence="15">2014-13047</strain>
        <strain evidence="14">2015-24108</strain>
    </source>
</reference>
<dbReference type="Pfam" id="PF02053">
    <property type="entry name" value="Gene66"/>
    <property type="match status" value="1"/>
</dbReference>
<evidence type="ECO:0000313" key="10">
    <source>
        <dbReference type="EMBL" id="QBH77080.1"/>
    </source>
</evidence>
<evidence type="ECO:0000256" key="6">
    <source>
        <dbReference type="ARBA" id="ARBA00022844"/>
    </source>
</evidence>
<feature type="compositionally biased region" description="Basic and acidic residues" evidence="7">
    <location>
        <begin position="27"/>
        <end position="36"/>
    </location>
</feature>
<feature type="compositionally biased region" description="Low complexity" evidence="7">
    <location>
        <begin position="40"/>
        <end position="50"/>
    </location>
</feature>
<accession>A0A481T8W4</accession>
<keyword evidence="4" id="KW-1048">Host nucleus</keyword>
<evidence type="ECO:0000313" key="8">
    <source>
        <dbReference type="EMBL" id="QBH76221.1"/>
    </source>
</evidence>
<protein>
    <submittedName>
        <fullName evidence="8 11">US12</fullName>
    </submittedName>
</protein>
<evidence type="ECO:0000256" key="4">
    <source>
        <dbReference type="ARBA" id="ARBA00022562"/>
    </source>
</evidence>
<evidence type="ECO:0000313" key="14">
    <source>
        <dbReference type="EMBL" id="QBH79785.1"/>
    </source>
</evidence>
<evidence type="ECO:0000256" key="7">
    <source>
        <dbReference type="SAM" id="MobiDB-lite"/>
    </source>
</evidence>
<evidence type="ECO:0000256" key="5">
    <source>
        <dbReference type="ARBA" id="ARBA00022580"/>
    </source>
</evidence>
<dbReference type="EMBL" id="MH790573">
    <property type="protein sequence ID" value="QBH77669.1"/>
    <property type="molecule type" value="Genomic_DNA"/>
</dbReference>
<feature type="region of interest" description="Disordered" evidence="7">
    <location>
        <begin position="1"/>
        <end position="158"/>
    </location>
</feature>
<evidence type="ECO:0000313" key="13">
    <source>
        <dbReference type="EMBL" id="QBH79173.1"/>
    </source>
</evidence>
<dbReference type="EMBL" id="MH790589">
    <property type="protein sequence ID" value="QBH78995.1"/>
    <property type="molecule type" value="Genomic_DNA"/>
</dbReference>
<keyword evidence="6" id="KW-0946">Virion</keyword>
<organism evidence="11">
    <name type="scientific">Human herpesvirus 2</name>
    <name type="common">HHV-2</name>
    <name type="synonym">Human herpes simplex virus 2</name>
    <dbReference type="NCBI Taxonomy" id="10310"/>
    <lineage>
        <taxon>Viruses</taxon>
        <taxon>Duplodnaviria</taxon>
        <taxon>Heunggongvirae</taxon>
        <taxon>Peploviricota</taxon>
        <taxon>Herviviricetes</taxon>
        <taxon>Herpesvirales</taxon>
        <taxon>Orthoherpesviridae</taxon>
        <taxon>Alphaherpesvirinae</taxon>
        <taxon>Simplexvirus</taxon>
        <taxon>Simplexvirus humanalpha2</taxon>
    </lineage>
</organism>
<evidence type="ECO:0000313" key="12">
    <source>
        <dbReference type="EMBL" id="QBH78995.1"/>
    </source>
</evidence>
<dbReference type="GO" id="GO:0008270">
    <property type="term" value="F:zinc ion binding"/>
    <property type="evidence" value="ECO:0007669"/>
    <property type="project" value="InterPro"/>
</dbReference>
<dbReference type="PRINTS" id="PR00957">
    <property type="entry name" value="GENE66"/>
</dbReference>
<sequence length="305" mass="33523">MIRRRGNVEIRVYYESVRPSRSRSHLKPSDHQEFPGHHVSPGSPGFPESPGNREFHDLPENPGSRAYPGTRDPHDPHDPHGCPGSLDPHGNPAQPAGLPSPVPYAPLGSPDPSSPRQRTYVLPRVGIHNAPASDTRAPKRAHSRHRADRPPESPGSELYPLNAQALAHLQMLPADHRAFFRTVIEVSRLCALNTHDPPPPLAGARVGQEAQLVHTQWLRANRESSPLWPWRTAAMNFIAAAAPCVQTHRHMHDLLMACAFWCCLAHASTCSYAGLYSAHCQHLFRAFGCGPPVLTTSRGQGGWCN</sequence>
<dbReference type="EMBL" id="MH790604">
    <property type="protein sequence ID" value="QBH80293.1"/>
    <property type="molecule type" value="Genomic_DNA"/>
</dbReference>
<dbReference type="EMBL" id="MH790599">
    <property type="protein sequence ID" value="QBH79785.1"/>
    <property type="molecule type" value="Genomic_DNA"/>
</dbReference>
<organismHost>
    <name type="scientific">Homo sapiens</name>
    <name type="common">Human</name>
    <dbReference type="NCBI Taxonomy" id="9606"/>
</organismHost>
<name>A0A481T8W4_HHV2</name>
<comment type="similarity">
    <text evidence="3">Belongs to the herpesviridae US10 family.</text>
</comment>
<evidence type="ECO:0000313" key="9">
    <source>
        <dbReference type="EMBL" id="QBH76393.1"/>
    </source>
</evidence>